<evidence type="ECO:0000259" key="2">
    <source>
        <dbReference type="Pfam" id="PF04780"/>
    </source>
</evidence>
<dbReference type="Pfam" id="PF04780">
    <property type="entry name" value="DUF629"/>
    <property type="match status" value="1"/>
</dbReference>
<keyword evidence="4" id="KW-1185">Reference proteome</keyword>
<sequence length="278" mass="32905">MADHVAKDCVEKIKHLSRGTVSARSVAEILPESLHFAAVHVGLLRQLAEFNDEWDKVNEECLRGMKIENSNDPGIDRFYGKFVMGLRSKESRIADERKWIIKILLSSKQPPLDDSEKPFEEKESSRVEEDVKEMEKREKKVEETFTLWSRLKRTESETSMKKFKGEFIKIHQCESVWSALSDEKKRGFREVNIEKLEWHLELLEYHLAVEYLREAIDFAKEHKTWKSEMSSSKEYHEWNIKERIVAETSHLSYWMNDCFEESSMLLITLMLLQMMVPR</sequence>
<evidence type="ECO:0000313" key="4">
    <source>
        <dbReference type="Proteomes" id="UP001064489"/>
    </source>
</evidence>
<reference evidence="3" key="1">
    <citation type="journal article" date="2022" name="Plant J.">
        <title>Strategies of tolerance reflected in two North American maple genomes.</title>
        <authorList>
            <person name="McEvoy S.L."/>
            <person name="Sezen U.U."/>
            <person name="Trouern-Trend A."/>
            <person name="McMahon S.M."/>
            <person name="Schaberg P.G."/>
            <person name="Yang J."/>
            <person name="Wegrzyn J.L."/>
            <person name="Swenson N.G."/>
        </authorList>
    </citation>
    <scope>NUCLEOTIDE SEQUENCE</scope>
    <source>
        <strain evidence="3">91603</strain>
    </source>
</reference>
<accession>A0AAD5I609</accession>
<feature type="domain" description="DUF629" evidence="2">
    <location>
        <begin position="174"/>
        <end position="227"/>
    </location>
</feature>
<evidence type="ECO:0000256" key="1">
    <source>
        <dbReference type="SAM" id="MobiDB-lite"/>
    </source>
</evidence>
<dbReference type="Proteomes" id="UP001064489">
    <property type="component" value="Chromosome 11"/>
</dbReference>
<evidence type="ECO:0000313" key="3">
    <source>
        <dbReference type="EMBL" id="KAI9153522.1"/>
    </source>
</evidence>
<name>A0AAD5I609_ACENE</name>
<comment type="caution">
    <text evidence="3">The sequence shown here is derived from an EMBL/GenBank/DDBJ whole genome shotgun (WGS) entry which is preliminary data.</text>
</comment>
<dbReference type="EMBL" id="JAJSOW010000108">
    <property type="protein sequence ID" value="KAI9153522.1"/>
    <property type="molecule type" value="Genomic_DNA"/>
</dbReference>
<dbReference type="AlphaFoldDB" id="A0AAD5I609"/>
<protein>
    <recommendedName>
        <fullName evidence="2">DUF629 domain-containing protein</fullName>
    </recommendedName>
</protein>
<feature type="region of interest" description="Disordered" evidence="1">
    <location>
        <begin position="110"/>
        <end position="131"/>
    </location>
</feature>
<gene>
    <name evidence="3" type="ORF">LWI28_012604</name>
</gene>
<proteinExistence type="predicted"/>
<dbReference type="InterPro" id="IPR006865">
    <property type="entry name" value="DUF629"/>
</dbReference>
<organism evidence="3 4">
    <name type="scientific">Acer negundo</name>
    <name type="common">Box elder</name>
    <dbReference type="NCBI Taxonomy" id="4023"/>
    <lineage>
        <taxon>Eukaryota</taxon>
        <taxon>Viridiplantae</taxon>
        <taxon>Streptophyta</taxon>
        <taxon>Embryophyta</taxon>
        <taxon>Tracheophyta</taxon>
        <taxon>Spermatophyta</taxon>
        <taxon>Magnoliopsida</taxon>
        <taxon>eudicotyledons</taxon>
        <taxon>Gunneridae</taxon>
        <taxon>Pentapetalae</taxon>
        <taxon>rosids</taxon>
        <taxon>malvids</taxon>
        <taxon>Sapindales</taxon>
        <taxon>Sapindaceae</taxon>
        <taxon>Hippocastanoideae</taxon>
        <taxon>Acereae</taxon>
        <taxon>Acer</taxon>
    </lineage>
</organism>
<feature type="compositionally biased region" description="Basic and acidic residues" evidence="1">
    <location>
        <begin position="114"/>
        <end position="131"/>
    </location>
</feature>
<reference evidence="3" key="2">
    <citation type="submission" date="2023-02" db="EMBL/GenBank/DDBJ databases">
        <authorList>
            <person name="Swenson N.G."/>
            <person name="Wegrzyn J.L."/>
            <person name="Mcevoy S.L."/>
        </authorList>
    </citation>
    <scope>NUCLEOTIDE SEQUENCE</scope>
    <source>
        <strain evidence="3">91603</strain>
        <tissue evidence="3">Leaf</tissue>
    </source>
</reference>